<dbReference type="GO" id="GO:0071973">
    <property type="term" value="P:bacterial-type flagellum-dependent cell motility"/>
    <property type="evidence" value="ECO:0007669"/>
    <property type="project" value="InterPro"/>
</dbReference>
<dbReference type="GO" id="GO:0015031">
    <property type="term" value="P:protein transport"/>
    <property type="evidence" value="ECO:0007669"/>
    <property type="project" value="UniProtKB-KW"/>
</dbReference>
<keyword evidence="6" id="KW-0963">Cytoplasm</keyword>
<comment type="caution">
    <text evidence="12">The sequence shown here is derived from an EMBL/GenBank/DDBJ whole genome shotgun (WGS) entry which is preliminary data.</text>
</comment>
<dbReference type="InterPro" id="IPR000563">
    <property type="entry name" value="Flag_FliH"/>
</dbReference>
<feature type="domain" description="Flagellar assembly protein FliH/Type III secretion system HrpE" evidence="11">
    <location>
        <begin position="91"/>
        <end position="215"/>
    </location>
</feature>
<sequence length="235" mass="25895">MQTLRGRYRVHRFPPRHAALTDKNAGSADFQRQLMDGYQQGLQKGFAEGISEGQETGFQEGQAKGQAEGYRQGYAEGSLAGQQAGQVQFTQAAQPLEAIADRLNDYFAHVQRKQREDLLQLVEKVTRQVIRCELALQPTQLLALVEEAIAALPSVPDPLKVCLSVEEFNRIQSVAPEKVAAWGLVASADLSTGECRIVTEASELDIGCEHRLEQCMTVLKETLAPDETDEQSTPL</sequence>
<dbReference type="RefSeq" id="WP_042391866.1">
    <property type="nucleotide sequence ID" value="NZ_BBMZ01000012.1"/>
</dbReference>
<organism evidence="12 13">
    <name type="scientific">Pseudescherichia vulneris NBRC 102420</name>
    <dbReference type="NCBI Taxonomy" id="1115515"/>
    <lineage>
        <taxon>Bacteria</taxon>
        <taxon>Pseudomonadati</taxon>
        <taxon>Pseudomonadota</taxon>
        <taxon>Gammaproteobacteria</taxon>
        <taxon>Enterobacterales</taxon>
        <taxon>Enterobacteriaceae</taxon>
        <taxon>Pseudescherichia</taxon>
    </lineage>
</organism>
<keyword evidence="12" id="KW-0969">Cilium</keyword>
<dbReference type="GO" id="GO:0009288">
    <property type="term" value="C:bacterial-type flagellum"/>
    <property type="evidence" value="ECO:0007669"/>
    <property type="project" value="InterPro"/>
</dbReference>
<evidence type="ECO:0000256" key="2">
    <source>
        <dbReference type="ARBA" id="ARBA00004496"/>
    </source>
</evidence>
<reference evidence="12 13" key="1">
    <citation type="submission" date="2014-09" db="EMBL/GenBank/DDBJ databases">
        <title>Whole genome shotgun sequence of Escherichia vulneris NBRC 102420.</title>
        <authorList>
            <person name="Yoshida Y."/>
            <person name="Hosoyama A."/>
            <person name="Tsuchikane K."/>
            <person name="Ohji S."/>
            <person name="Ichikawa N."/>
            <person name="Kimura A."/>
            <person name="Yamazoe A."/>
            <person name="Ezaki T."/>
            <person name="Fujita N."/>
        </authorList>
    </citation>
    <scope>NUCLEOTIDE SEQUENCE [LARGE SCALE GENOMIC DNA]</scope>
    <source>
        <strain evidence="12 13">NBRC 102420</strain>
    </source>
</reference>
<keyword evidence="8" id="KW-0653">Protein transport</keyword>
<keyword evidence="12" id="KW-0282">Flagellum</keyword>
<dbReference type="EMBL" id="BBMZ01000012">
    <property type="protein sequence ID" value="GAL58708.1"/>
    <property type="molecule type" value="Genomic_DNA"/>
</dbReference>
<dbReference type="NCBIfam" id="NF009925">
    <property type="entry name" value="PRK13386.1"/>
    <property type="match status" value="1"/>
</dbReference>
<evidence type="ECO:0000256" key="8">
    <source>
        <dbReference type="ARBA" id="ARBA00022927"/>
    </source>
</evidence>
<keyword evidence="12" id="KW-0966">Cell projection</keyword>
<comment type="subcellular location">
    <subcellularLocation>
        <location evidence="2">Cytoplasm</location>
    </subcellularLocation>
</comment>
<dbReference type="Pfam" id="PF02108">
    <property type="entry name" value="FliH"/>
    <property type="match status" value="1"/>
</dbReference>
<keyword evidence="5" id="KW-0813">Transport</keyword>
<dbReference type="PANTHER" id="PTHR34982:SF1">
    <property type="entry name" value="FLAGELLAR ASSEMBLY PROTEIN FLIH"/>
    <property type="match status" value="1"/>
</dbReference>
<evidence type="ECO:0000259" key="11">
    <source>
        <dbReference type="Pfam" id="PF02108"/>
    </source>
</evidence>
<comment type="similarity">
    <text evidence="3">Belongs to the FliH family.</text>
</comment>
<protein>
    <recommendedName>
        <fullName evidence="4">Flagellar assembly protein FliH</fullName>
    </recommendedName>
</protein>
<feature type="compositionally biased region" description="Basic residues" evidence="10">
    <location>
        <begin position="1"/>
        <end position="15"/>
    </location>
</feature>
<dbReference type="InterPro" id="IPR051472">
    <property type="entry name" value="T3SS_Stator/FliH"/>
</dbReference>
<evidence type="ECO:0000256" key="7">
    <source>
        <dbReference type="ARBA" id="ARBA00022795"/>
    </source>
</evidence>
<evidence type="ECO:0000256" key="10">
    <source>
        <dbReference type="SAM" id="MobiDB-lite"/>
    </source>
</evidence>
<evidence type="ECO:0000256" key="4">
    <source>
        <dbReference type="ARBA" id="ARBA00016507"/>
    </source>
</evidence>
<dbReference type="InterPro" id="IPR018035">
    <property type="entry name" value="Flagellar_FliH/T3SS_HrpE"/>
</dbReference>
<evidence type="ECO:0000256" key="3">
    <source>
        <dbReference type="ARBA" id="ARBA00006602"/>
    </source>
</evidence>
<dbReference type="Proteomes" id="UP000029462">
    <property type="component" value="Unassembled WGS sequence"/>
</dbReference>
<keyword evidence="13" id="KW-1185">Reference proteome</keyword>
<dbReference type="GO" id="GO:0005829">
    <property type="term" value="C:cytosol"/>
    <property type="evidence" value="ECO:0007669"/>
    <property type="project" value="TreeGrafter"/>
</dbReference>
<evidence type="ECO:0000256" key="5">
    <source>
        <dbReference type="ARBA" id="ARBA00022448"/>
    </source>
</evidence>
<proteinExistence type="inferred from homology"/>
<feature type="region of interest" description="Disordered" evidence="10">
    <location>
        <begin position="1"/>
        <end position="25"/>
    </location>
</feature>
<keyword evidence="9" id="KW-1006">Bacterial flagellum protein export</keyword>
<dbReference type="PANTHER" id="PTHR34982">
    <property type="entry name" value="YOP PROTEINS TRANSLOCATION PROTEIN L"/>
    <property type="match status" value="1"/>
</dbReference>
<gene>
    <name evidence="12" type="primary">fliH</name>
    <name evidence="12" type="ORF">EV102420_12_02150</name>
</gene>
<dbReference type="PRINTS" id="PR01003">
    <property type="entry name" value="FLGFLIH"/>
</dbReference>
<comment type="function">
    <text evidence="1">Needed for flagellar regrowth and assembly.</text>
</comment>
<evidence type="ECO:0000256" key="1">
    <source>
        <dbReference type="ARBA" id="ARBA00003041"/>
    </source>
</evidence>
<evidence type="ECO:0000313" key="13">
    <source>
        <dbReference type="Proteomes" id="UP000029462"/>
    </source>
</evidence>
<dbReference type="STRING" id="1115515.EV102420_12_02150"/>
<dbReference type="OrthoDB" id="6397640at2"/>
<accession>A0A090V3L0</accession>
<dbReference type="GO" id="GO:0044781">
    <property type="term" value="P:bacterial-type flagellum organization"/>
    <property type="evidence" value="ECO:0007669"/>
    <property type="project" value="UniProtKB-KW"/>
</dbReference>
<dbReference type="AlphaFoldDB" id="A0A090V3L0"/>
<keyword evidence="7" id="KW-1005">Bacterial flagellum biogenesis</keyword>
<evidence type="ECO:0000256" key="6">
    <source>
        <dbReference type="ARBA" id="ARBA00022490"/>
    </source>
</evidence>
<dbReference type="eggNOG" id="COG1317">
    <property type="taxonomic scope" value="Bacteria"/>
</dbReference>
<evidence type="ECO:0000313" key="12">
    <source>
        <dbReference type="EMBL" id="GAL58708.1"/>
    </source>
</evidence>
<dbReference type="GO" id="GO:0003774">
    <property type="term" value="F:cytoskeletal motor activity"/>
    <property type="evidence" value="ECO:0007669"/>
    <property type="project" value="InterPro"/>
</dbReference>
<evidence type="ECO:0000256" key="9">
    <source>
        <dbReference type="ARBA" id="ARBA00023225"/>
    </source>
</evidence>
<name>A0A090V3L0_PSEVU</name>